<evidence type="ECO:0000256" key="3">
    <source>
        <dbReference type="ARBA" id="ARBA00022723"/>
    </source>
</evidence>
<dbReference type="PROSITE" id="PS01302">
    <property type="entry name" value="UPF0758"/>
    <property type="match status" value="1"/>
</dbReference>
<evidence type="ECO:0000256" key="7">
    <source>
        <dbReference type="RuleBase" id="RU003797"/>
    </source>
</evidence>
<keyword evidence="5" id="KW-0862">Zinc</keyword>
<name>A0ABY1AAU0_9LACO</name>
<comment type="caution">
    <text evidence="9">The sequence shown here is derived from an EMBL/GenBank/DDBJ whole genome shotgun (WGS) entry which is preliminary data.</text>
</comment>
<reference evidence="9 10" key="1">
    <citation type="submission" date="2016-10" db="EMBL/GenBank/DDBJ databases">
        <authorList>
            <person name="Varghese N."/>
            <person name="Submissions S."/>
        </authorList>
    </citation>
    <scope>NUCLEOTIDE SEQUENCE [LARGE SCALE GENOMIC DNA]</scope>
    <source>
        <strain evidence="9 10">WC1T17</strain>
    </source>
</reference>
<dbReference type="NCBIfam" id="TIGR00608">
    <property type="entry name" value="radc"/>
    <property type="match status" value="1"/>
</dbReference>
<dbReference type="CDD" id="cd08071">
    <property type="entry name" value="MPN_DUF2466"/>
    <property type="match status" value="1"/>
</dbReference>
<keyword evidence="3" id="KW-0479">Metal-binding</keyword>
<evidence type="ECO:0000313" key="9">
    <source>
        <dbReference type="EMBL" id="SEM56407.1"/>
    </source>
</evidence>
<dbReference type="Pfam" id="PF04002">
    <property type="entry name" value="RadC"/>
    <property type="match status" value="1"/>
</dbReference>
<evidence type="ECO:0000313" key="10">
    <source>
        <dbReference type="Proteomes" id="UP000182089"/>
    </source>
</evidence>
<evidence type="ECO:0000256" key="4">
    <source>
        <dbReference type="ARBA" id="ARBA00022801"/>
    </source>
</evidence>
<dbReference type="InterPro" id="IPR020891">
    <property type="entry name" value="UPF0758_CS"/>
</dbReference>
<dbReference type="Proteomes" id="UP000182089">
    <property type="component" value="Unassembled WGS sequence"/>
</dbReference>
<evidence type="ECO:0000256" key="6">
    <source>
        <dbReference type="ARBA" id="ARBA00023049"/>
    </source>
</evidence>
<keyword evidence="4" id="KW-0378">Hydrolase</keyword>
<dbReference type="SUPFAM" id="SSF102712">
    <property type="entry name" value="JAB1/MPN domain"/>
    <property type="match status" value="1"/>
</dbReference>
<dbReference type="Gene3D" id="3.40.140.10">
    <property type="entry name" value="Cytidine Deaminase, domain 2"/>
    <property type="match status" value="1"/>
</dbReference>
<keyword evidence="6" id="KW-0482">Metalloprotease</keyword>
<organism evidence="9 10">
    <name type="scientific">Ligilactobacillus ruminis</name>
    <dbReference type="NCBI Taxonomy" id="1623"/>
    <lineage>
        <taxon>Bacteria</taxon>
        <taxon>Bacillati</taxon>
        <taxon>Bacillota</taxon>
        <taxon>Bacilli</taxon>
        <taxon>Lactobacillales</taxon>
        <taxon>Lactobacillaceae</taxon>
        <taxon>Ligilactobacillus</taxon>
    </lineage>
</organism>
<evidence type="ECO:0000259" key="8">
    <source>
        <dbReference type="PROSITE" id="PS50249"/>
    </source>
</evidence>
<dbReference type="InterPro" id="IPR025657">
    <property type="entry name" value="RadC_JAB"/>
</dbReference>
<evidence type="ECO:0000256" key="1">
    <source>
        <dbReference type="ARBA" id="ARBA00010243"/>
    </source>
</evidence>
<proteinExistence type="inferred from homology"/>
<comment type="similarity">
    <text evidence="1 7">Belongs to the UPF0758 family.</text>
</comment>
<dbReference type="NCBIfam" id="NF000642">
    <property type="entry name" value="PRK00024.1"/>
    <property type="match status" value="1"/>
</dbReference>
<sequence>MTQVKKVTSAAIERQLEQAGIETLSDFEILFYILNQHLKVSESRQFCQKFFHNFSSLSQLNEFSKQDLAQLGDKKASNLLQICLAFGKKSRQTTFLKPGKVCSSLEIGAYMSDKYGGYKQEVLVGVFLDTKNQLIAQKELFLGTLNSATVHPREVFKFAVKFSSSKVMIVHNHPSGDVTPSKNDLNLTKRLAKCGEILGIPLLDHIIVSSQGYLSFREERLIK</sequence>
<dbReference type="InterPro" id="IPR001405">
    <property type="entry name" value="UPF0758"/>
</dbReference>
<dbReference type="InterPro" id="IPR037518">
    <property type="entry name" value="MPN"/>
</dbReference>
<dbReference type="EMBL" id="FOCC01000004">
    <property type="protein sequence ID" value="SEM56407.1"/>
    <property type="molecule type" value="Genomic_DNA"/>
</dbReference>
<evidence type="ECO:0000256" key="2">
    <source>
        <dbReference type="ARBA" id="ARBA00022670"/>
    </source>
</evidence>
<gene>
    <name evidence="9" type="ORF">SAMN05216431_104127</name>
</gene>
<accession>A0ABY1AAU0</accession>
<evidence type="ECO:0000256" key="5">
    <source>
        <dbReference type="ARBA" id="ARBA00022833"/>
    </source>
</evidence>
<dbReference type="PANTHER" id="PTHR30471">
    <property type="entry name" value="DNA REPAIR PROTEIN RADC"/>
    <property type="match status" value="1"/>
</dbReference>
<feature type="domain" description="MPN" evidence="8">
    <location>
        <begin position="100"/>
        <end position="222"/>
    </location>
</feature>
<dbReference type="PANTHER" id="PTHR30471:SF3">
    <property type="entry name" value="UPF0758 PROTEIN YEES-RELATED"/>
    <property type="match status" value="1"/>
</dbReference>
<protein>
    <submittedName>
        <fullName evidence="9">DNA repair protein RadC</fullName>
    </submittedName>
</protein>
<dbReference type="PROSITE" id="PS50249">
    <property type="entry name" value="MPN"/>
    <property type="match status" value="1"/>
</dbReference>
<keyword evidence="2" id="KW-0645">Protease</keyword>